<protein>
    <submittedName>
        <fullName evidence="1">Uncharacterized protein</fullName>
    </submittedName>
</protein>
<dbReference type="EMBL" id="JARBJD010000100">
    <property type="protein sequence ID" value="KAK2952711.1"/>
    <property type="molecule type" value="Genomic_DNA"/>
</dbReference>
<sequence>MPVVLTIPSCLAFFEDDDSIWSFLLSMAFNQQEWNEQGGPERQLWSEVLRMLRMEGIEDVIEEKLQNDENGSIGGSIIAYTIDWSNLQGTNLPDEE</sequence>
<gene>
    <name evidence="1" type="ORF">BLNAU_12360</name>
</gene>
<accession>A0ABQ9XL10</accession>
<name>A0ABQ9XL10_9EUKA</name>
<keyword evidence="2" id="KW-1185">Reference proteome</keyword>
<comment type="caution">
    <text evidence="1">The sequence shown here is derived from an EMBL/GenBank/DDBJ whole genome shotgun (WGS) entry which is preliminary data.</text>
</comment>
<proteinExistence type="predicted"/>
<evidence type="ECO:0000313" key="1">
    <source>
        <dbReference type="EMBL" id="KAK2952711.1"/>
    </source>
</evidence>
<evidence type="ECO:0000313" key="2">
    <source>
        <dbReference type="Proteomes" id="UP001281761"/>
    </source>
</evidence>
<dbReference type="Proteomes" id="UP001281761">
    <property type="component" value="Unassembled WGS sequence"/>
</dbReference>
<organism evidence="1 2">
    <name type="scientific">Blattamonas nauphoetae</name>
    <dbReference type="NCBI Taxonomy" id="2049346"/>
    <lineage>
        <taxon>Eukaryota</taxon>
        <taxon>Metamonada</taxon>
        <taxon>Preaxostyla</taxon>
        <taxon>Oxymonadida</taxon>
        <taxon>Blattamonas</taxon>
    </lineage>
</organism>
<reference evidence="1 2" key="1">
    <citation type="journal article" date="2022" name="bioRxiv">
        <title>Genomics of Preaxostyla Flagellates Illuminates Evolutionary Transitions and the Path Towards Mitochondrial Loss.</title>
        <authorList>
            <person name="Novak L.V.F."/>
            <person name="Treitli S.C."/>
            <person name="Pyrih J."/>
            <person name="Halakuc P."/>
            <person name="Pipaliya S.V."/>
            <person name="Vacek V."/>
            <person name="Brzon O."/>
            <person name="Soukal P."/>
            <person name="Eme L."/>
            <person name="Dacks J.B."/>
            <person name="Karnkowska A."/>
            <person name="Elias M."/>
            <person name="Hampl V."/>
        </authorList>
    </citation>
    <scope>NUCLEOTIDE SEQUENCE [LARGE SCALE GENOMIC DNA]</scope>
    <source>
        <strain evidence="1">NAU3</strain>
        <tissue evidence="1">Gut</tissue>
    </source>
</reference>